<dbReference type="KEGG" id="cko:CKO_04315"/>
<evidence type="ECO:0000313" key="1">
    <source>
        <dbReference type="EMBL" id="ABV15372.1"/>
    </source>
</evidence>
<dbReference type="Proteomes" id="UP000008148">
    <property type="component" value="Chromosome"/>
</dbReference>
<keyword evidence="2" id="KW-1185">Reference proteome</keyword>
<name>A8APF9_CITK8</name>
<protein>
    <submittedName>
        <fullName evidence="1">Uncharacterized protein</fullName>
    </submittedName>
</protein>
<dbReference type="EMBL" id="CP000822">
    <property type="protein sequence ID" value="ABV15372.1"/>
    <property type="molecule type" value="Genomic_DNA"/>
</dbReference>
<organism evidence="1 2">
    <name type="scientific">Citrobacter koseri (strain ATCC BAA-895 / CDC 4225-83 / SGSC4696)</name>
    <dbReference type="NCBI Taxonomy" id="290338"/>
    <lineage>
        <taxon>Bacteria</taxon>
        <taxon>Pseudomonadati</taxon>
        <taxon>Pseudomonadota</taxon>
        <taxon>Gammaproteobacteria</taxon>
        <taxon>Enterobacterales</taxon>
        <taxon>Enterobacteriaceae</taxon>
        <taxon>Citrobacter</taxon>
    </lineage>
</organism>
<proteinExistence type="predicted"/>
<accession>A8APF9</accession>
<dbReference type="HOGENOM" id="CLU_3062511_0_0_6"/>
<reference evidence="1 2" key="1">
    <citation type="submission" date="2007-08" db="EMBL/GenBank/DDBJ databases">
        <authorList>
            <consortium name="The Citrobacter koseri Genome Sequencing Project"/>
            <person name="McClelland M."/>
            <person name="Sanderson E.K."/>
            <person name="Porwollik S."/>
            <person name="Spieth J."/>
            <person name="Clifton W.S."/>
            <person name="Latreille P."/>
            <person name="Courtney L."/>
            <person name="Wang C."/>
            <person name="Pepin K."/>
            <person name="Bhonagiri V."/>
            <person name="Nash W."/>
            <person name="Johnson M."/>
            <person name="Thiruvilangam P."/>
            <person name="Wilson R."/>
        </authorList>
    </citation>
    <scope>NUCLEOTIDE SEQUENCE [LARGE SCALE GENOMIC DNA]</scope>
    <source>
        <strain evidence="2">ATCC BAA-895 / CDC 4225-83 / SGSC4696</strain>
    </source>
</reference>
<gene>
    <name evidence="1" type="ordered locus">CKO_04315</name>
</gene>
<evidence type="ECO:0000313" key="2">
    <source>
        <dbReference type="Proteomes" id="UP000008148"/>
    </source>
</evidence>
<sequence length="53" mass="6000">MPGGAALTGPTNIGRIRRSRHPAECYTHLNPYELTAIIRPNKRFTNQSLPRRV</sequence>
<dbReference type="STRING" id="290338.CKO_04315"/>
<dbReference type="AlphaFoldDB" id="A8APF9"/>